<evidence type="ECO:0000256" key="2">
    <source>
        <dbReference type="ARBA" id="ARBA00009993"/>
    </source>
</evidence>
<dbReference type="AlphaFoldDB" id="A0A2G5F2B3"/>
<evidence type="ECO:0000259" key="6">
    <source>
        <dbReference type="Pfam" id="PF03931"/>
    </source>
</evidence>
<comment type="function">
    <text evidence="4">Involved in ubiquitination and subsequent proteasomal degradation of target proteins. Together with CUL1, RBX1 and a F-box protein, it forms a SCF E3 ubiquitin ligase complex. The functional specificity of this complex depends on the type of F-box protein. In the SCF complex, it serves as an adapter that links the F-box protein to CUL1.</text>
</comment>
<dbReference type="SMART" id="SM00512">
    <property type="entry name" value="Skp1"/>
    <property type="match status" value="1"/>
</dbReference>
<dbReference type="InterPro" id="IPR011333">
    <property type="entry name" value="SKP1/BTB/POZ_sf"/>
</dbReference>
<gene>
    <name evidence="7" type="ORF">AQUCO_00200232v1</name>
</gene>
<keyword evidence="3 4" id="KW-0833">Ubl conjugation pathway</keyword>
<dbReference type="SUPFAM" id="SSF54695">
    <property type="entry name" value="POZ domain"/>
    <property type="match status" value="1"/>
</dbReference>
<dbReference type="SUPFAM" id="SSF81382">
    <property type="entry name" value="Skp1 dimerisation domain-like"/>
    <property type="match status" value="1"/>
</dbReference>
<evidence type="ECO:0000313" key="8">
    <source>
        <dbReference type="Proteomes" id="UP000230069"/>
    </source>
</evidence>
<protein>
    <recommendedName>
        <fullName evidence="4">SKP1-like protein</fullName>
    </recommendedName>
</protein>
<evidence type="ECO:0000256" key="1">
    <source>
        <dbReference type="ARBA" id="ARBA00004906"/>
    </source>
</evidence>
<sequence>MVEKKFLTLRTSDGETFKVEEDVILQSETIKQLVEDGCGDGQIPLANVTGNILTMVIEYCKYHLGNKKLGEEIKDWDDKFIDVDQKIIFDVILAANYMNIKGLLDLACVKISKMISGKPVPEIRKILGIEIHGFSEEEEEENRRWNLWAYED</sequence>
<dbReference type="GO" id="GO:0009867">
    <property type="term" value="P:jasmonic acid mediated signaling pathway"/>
    <property type="evidence" value="ECO:0007669"/>
    <property type="project" value="UniProtKB-ARBA"/>
</dbReference>
<dbReference type="Pfam" id="PF01466">
    <property type="entry name" value="Skp1"/>
    <property type="match status" value="1"/>
</dbReference>
<dbReference type="Pfam" id="PF03931">
    <property type="entry name" value="Skp1_POZ"/>
    <property type="match status" value="1"/>
</dbReference>
<dbReference type="GO" id="GO:0006511">
    <property type="term" value="P:ubiquitin-dependent protein catabolic process"/>
    <property type="evidence" value="ECO:0007669"/>
    <property type="project" value="InterPro"/>
</dbReference>
<comment type="similarity">
    <text evidence="2 4">Belongs to the SKP1 family.</text>
</comment>
<reference evidence="7 8" key="1">
    <citation type="submission" date="2017-09" db="EMBL/GenBank/DDBJ databases">
        <title>WGS assembly of Aquilegia coerulea Goldsmith.</title>
        <authorList>
            <person name="Hodges S."/>
            <person name="Kramer E."/>
            <person name="Nordborg M."/>
            <person name="Tomkins J."/>
            <person name="Borevitz J."/>
            <person name="Derieg N."/>
            <person name="Yan J."/>
            <person name="Mihaltcheva S."/>
            <person name="Hayes R.D."/>
            <person name="Rokhsar D."/>
        </authorList>
    </citation>
    <scope>NUCLEOTIDE SEQUENCE [LARGE SCALE GENOMIC DNA]</scope>
    <source>
        <strain evidence="8">cv. Goldsmith</strain>
    </source>
</reference>
<dbReference type="InterPro" id="IPR001232">
    <property type="entry name" value="SKP1-like"/>
</dbReference>
<dbReference type="InterPro" id="IPR016073">
    <property type="entry name" value="Skp1_comp_POZ"/>
</dbReference>
<dbReference type="PIRSF" id="PIRSF028729">
    <property type="entry name" value="E3_ubiquit_lig_SCF_Skp"/>
    <property type="match status" value="1"/>
</dbReference>
<dbReference type="CDD" id="cd18322">
    <property type="entry name" value="BTB_POZ_SKP1"/>
    <property type="match status" value="1"/>
</dbReference>
<dbReference type="UniPathway" id="UPA00143"/>
<evidence type="ECO:0000313" key="7">
    <source>
        <dbReference type="EMBL" id="PIA62090.1"/>
    </source>
</evidence>
<dbReference type="InterPro" id="IPR016897">
    <property type="entry name" value="SKP1"/>
</dbReference>
<feature type="domain" description="SKP1 component POZ" evidence="6">
    <location>
        <begin position="5"/>
        <end position="63"/>
    </location>
</feature>
<dbReference type="OrthoDB" id="2342932at2759"/>
<dbReference type="GO" id="GO:0016567">
    <property type="term" value="P:protein ubiquitination"/>
    <property type="evidence" value="ECO:0007669"/>
    <property type="project" value="UniProtKB-UniRule"/>
</dbReference>
<dbReference type="PANTHER" id="PTHR11165">
    <property type="entry name" value="SKP1"/>
    <property type="match status" value="1"/>
</dbReference>
<evidence type="ECO:0000259" key="5">
    <source>
        <dbReference type="Pfam" id="PF01466"/>
    </source>
</evidence>
<dbReference type="Gene3D" id="3.30.710.10">
    <property type="entry name" value="Potassium Channel Kv1.1, Chain A"/>
    <property type="match status" value="1"/>
</dbReference>
<dbReference type="EMBL" id="KZ305019">
    <property type="protein sequence ID" value="PIA62090.1"/>
    <property type="molecule type" value="Genomic_DNA"/>
</dbReference>
<proteinExistence type="inferred from homology"/>
<organism evidence="7 8">
    <name type="scientific">Aquilegia coerulea</name>
    <name type="common">Rocky mountain columbine</name>
    <dbReference type="NCBI Taxonomy" id="218851"/>
    <lineage>
        <taxon>Eukaryota</taxon>
        <taxon>Viridiplantae</taxon>
        <taxon>Streptophyta</taxon>
        <taxon>Embryophyta</taxon>
        <taxon>Tracheophyta</taxon>
        <taxon>Spermatophyta</taxon>
        <taxon>Magnoliopsida</taxon>
        <taxon>Ranunculales</taxon>
        <taxon>Ranunculaceae</taxon>
        <taxon>Thalictroideae</taxon>
        <taxon>Aquilegia</taxon>
    </lineage>
</organism>
<accession>A0A2G5F2B3</accession>
<evidence type="ECO:0000256" key="3">
    <source>
        <dbReference type="ARBA" id="ARBA00022786"/>
    </source>
</evidence>
<comment type="pathway">
    <text evidence="1 4">Protein modification; protein ubiquitination.</text>
</comment>
<evidence type="ECO:0000256" key="4">
    <source>
        <dbReference type="PIRNR" id="PIRNR028729"/>
    </source>
</evidence>
<dbReference type="STRING" id="218851.A0A2G5F2B3"/>
<dbReference type="InParanoid" id="A0A2G5F2B3"/>
<keyword evidence="8" id="KW-1185">Reference proteome</keyword>
<name>A0A2G5F2B3_AQUCA</name>
<dbReference type="Proteomes" id="UP000230069">
    <property type="component" value="Unassembled WGS sequence"/>
</dbReference>
<dbReference type="InterPro" id="IPR016072">
    <property type="entry name" value="Skp1_comp_dimer"/>
</dbReference>
<comment type="subunit">
    <text evidence="4">Part of a SCF (SKP1-cullin-F-box) protein ligase complex.</text>
</comment>
<feature type="domain" description="SKP1 component dimerisation" evidence="5">
    <location>
        <begin position="101"/>
        <end position="149"/>
    </location>
</feature>
<dbReference type="InterPro" id="IPR036296">
    <property type="entry name" value="SKP1-like_dim_sf"/>
</dbReference>